<reference evidence="2 3" key="1">
    <citation type="submission" date="2020-02" db="EMBL/GenBank/DDBJ databases">
        <authorList>
            <person name="Ferguson B K."/>
        </authorList>
    </citation>
    <scope>NUCLEOTIDE SEQUENCE [LARGE SCALE GENOMIC DNA]</scope>
</reference>
<evidence type="ECO:0000256" key="1">
    <source>
        <dbReference type="SAM" id="MobiDB-lite"/>
    </source>
</evidence>
<proteinExistence type="predicted"/>
<feature type="compositionally biased region" description="Basic residues" evidence="1">
    <location>
        <begin position="98"/>
        <end position="109"/>
    </location>
</feature>
<dbReference type="EMBL" id="CADCXV010000804">
    <property type="protein sequence ID" value="CAB0035891.1"/>
    <property type="molecule type" value="Genomic_DNA"/>
</dbReference>
<evidence type="ECO:0000313" key="3">
    <source>
        <dbReference type="Proteomes" id="UP000479190"/>
    </source>
</evidence>
<dbReference type="AlphaFoldDB" id="A0A6H5IHH7"/>
<accession>A0A6H5IHH7</accession>
<feature type="region of interest" description="Disordered" evidence="1">
    <location>
        <begin position="1"/>
        <end position="109"/>
    </location>
</feature>
<organism evidence="2 3">
    <name type="scientific">Trichogramma brassicae</name>
    <dbReference type="NCBI Taxonomy" id="86971"/>
    <lineage>
        <taxon>Eukaryota</taxon>
        <taxon>Metazoa</taxon>
        <taxon>Ecdysozoa</taxon>
        <taxon>Arthropoda</taxon>
        <taxon>Hexapoda</taxon>
        <taxon>Insecta</taxon>
        <taxon>Pterygota</taxon>
        <taxon>Neoptera</taxon>
        <taxon>Endopterygota</taxon>
        <taxon>Hymenoptera</taxon>
        <taxon>Apocrita</taxon>
        <taxon>Proctotrupomorpha</taxon>
        <taxon>Chalcidoidea</taxon>
        <taxon>Trichogrammatidae</taxon>
        <taxon>Trichogramma</taxon>
    </lineage>
</organism>
<keyword evidence="3" id="KW-1185">Reference proteome</keyword>
<name>A0A6H5IHH7_9HYME</name>
<gene>
    <name evidence="2" type="ORF">TBRA_LOCUS7774</name>
</gene>
<feature type="compositionally biased region" description="Basic and acidic residues" evidence="1">
    <location>
        <begin position="56"/>
        <end position="66"/>
    </location>
</feature>
<protein>
    <submittedName>
        <fullName evidence="2">Uncharacterized protein</fullName>
    </submittedName>
</protein>
<sequence>MMTTTTSDETTGHLDREVRILETTRRSSRDLDEKFSRRRLGRAATWRRNSRDDDESERRPGGELNERMTTTTIASREREEKFSRRRLGASRDREEKFARRRRERAATGRRVKREYDDYDEDRPRPRREILETTRRSSRDLDEKFSRRRLGRAATWRRNSREGVESERRPGGELSERMTTTTIASYDFYVPPVLQESFLNFVQLLQKSGVRYVGMKNSRAFYRLPGADIRKSVYTLAESYTRAQASDSHRRAPSQRHKMVNQGCGERAEGYSGGDKFHMKKSKVILW</sequence>
<evidence type="ECO:0000313" key="2">
    <source>
        <dbReference type="EMBL" id="CAB0035891.1"/>
    </source>
</evidence>
<feature type="compositionally biased region" description="Basic and acidic residues" evidence="1">
    <location>
        <begin position="10"/>
        <end position="35"/>
    </location>
</feature>
<dbReference type="Proteomes" id="UP000479190">
    <property type="component" value="Unassembled WGS sequence"/>
</dbReference>